<comment type="caution">
    <text evidence="2">The sequence shown here is derived from an EMBL/GenBank/DDBJ whole genome shotgun (WGS) entry which is preliminary data.</text>
</comment>
<feature type="domain" description="UspA" evidence="1">
    <location>
        <begin position="2"/>
        <end position="96"/>
    </location>
</feature>
<evidence type="ECO:0000259" key="1">
    <source>
        <dbReference type="Pfam" id="PF00582"/>
    </source>
</evidence>
<evidence type="ECO:0000313" key="3">
    <source>
        <dbReference type="Proteomes" id="UP000317691"/>
    </source>
</evidence>
<proteinExistence type="predicted"/>
<accession>A0A538TMQ4</accession>
<dbReference type="SUPFAM" id="SSF52402">
    <property type="entry name" value="Adenine nucleotide alpha hydrolases-like"/>
    <property type="match status" value="1"/>
</dbReference>
<evidence type="ECO:0000313" key="2">
    <source>
        <dbReference type="EMBL" id="TMQ64908.1"/>
    </source>
</evidence>
<dbReference type="Pfam" id="PF00582">
    <property type="entry name" value="Usp"/>
    <property type="match status" value="1"/>
</dbReference>
<dbReference type="AlphaFoldDB" id="A0A538TMQ4"/>
<organism evidence="2 3">
    <name type="scientific">Eiseniibacteriota bacterium</name>
    <dbReference type="NCBI Taxonomy" id="2212470"/>
    <lineage>
        <taxon>Bacteria</taxon>
        <taxon>Candidatus Eiseniibacteriota</taxon>
    </lineage>
</organism>
<sequence>MKVLIGIDDSPHSDAVIGHVTGTAWPKATKFLVLSAASPIFVGADEPAAADAIGRLMAEQEKYHKEIAERAAARLREAGLSAEARTVVGDPRAALLARSPR</sequence>
<name>A0A538TMQ4_UNCEI</name>
<gene>
    <name evidence="2" type="ORF">E6K79_06065</name>
</gene>
<dbReference type="InterPro" id="IPR006016">
    <property type="entry name" value="UspA"/>
</dbReference>
<protein>
    <submittedName>
        <fullName evidence="2">Universal stress protein</fullName>
    </submittedName>
</protein>
<dbReference type="Proteomes" id="UP000317691">
    <property type="component" value="Unassembled WGS sequence"/>
</dbReference>
<dbReference type="CDD" id="cd00293">
    <property type="entry name" value="USP-like"/>
    <property type="match status" value="1"/>
</dbReference>
<dbReference type="Gene3D" id="3.40.50.620">
    <property type="entry name" value="HUPs"/>
    <property type="match status" value="1"/>
</dbReference>
<reference evidence="2 3" key="1">
    <citation type="journal article" date="2019" name="Nat. Microbiol.">
        <title>Mediterranean grassland soil C-N compound turnover is dependent on rainfall and depth, and is mediated by genomically divergent microorganisms.</title>
        <authorList>
            <person name="Diamond S."/>
            <person name="Andeer P.F."/>
            <person name="Li Z."/>
            <person name="Crits-Christoph A."/>
            <person name="Burstein D."/>
            <person name="Anantharaman K."/>
            <person name="Lane K.R."/>
            <person name="Thomas B.C."/>
            <person name="Pan C."/>
            <person name="Northen T.R."/>
            <person name="Banfield J.F."/>
        </authorList>
    </citation>
    <scope>NUCLEOTIDE SEQUENCE [LARGE SCALE GENOMIC DNA]</scope>
    <source>
        <strain evidence="2">WS_9</strain>
    </source>
</reference>
<dbReference type="InterPro" id="IPR014729">
    <property type="entry name" value="Rossmann-like_a/b/a_fold"/>
</dbReference>
<dbReference type="EMBL" id="VBOZ01000016">
    <property type="protein sequence ID" value="TMQ64908.1"/>
    <property type="molecule type" value="Genomic_DNA"/>
</dbReference>